<dbReference type="InterPro" id="IPR013325">
    <property type="entry name" value="RNA_pol_sigma_r2"/>
</dbReference>
<feature type="domain" description="RNA polymerase sigma factor 70 region 4 type 2" evidence="6">
    <location>
        <begin position="116"/>
        <end position="163"/>
    </location>
</feature>
<protein>
    <submittedName>
        <fullName evidence="7">Sigma-70 family RNA polymerase sigma factor</fullName>
    </submittedName>
</protein>
<dbReference type="Gene3D" id="1.10.10.10">
    <property type="entry name" value="Winged helix-like DNA-binding domain superfamily/Winged helix DNA-binding domain"/>
    <property type="match status" value="1"/>
</dbReference>
<comment type="similarity">
    <text evidence="1">Belongs to the sigma-70 factor family. ECF subfamily.</text>
</comment>
<dbReference type="Gene3D" id="1.10.1740.10">
    <property type="match status" value="1"/>
</dbReference>
<dbReference type="InterPro" id="IPR036388">
    <property type="entry name" value="WH-like_DNA-bd_sf"/>
</dbReference>
<accession>A0A139KSD2</accession>
<comment type="caution">
    <text evidence="7">The sequence shown here is derived from an EMBL/GenBank/DDBJ whole genome shotgun (WGS) entry which is preliminary data.</text>
</comment>
<dbReference type="NCBIfam" id="TIGR02937">
    <property type="entry name" value="sigma70-ECF"/>
    <property type="match status" value="1"/>
</dbReference>
<dbReference type="SUPFAM" id="SSF88946">
    <property type="entry name" value="Sigma2 domain of RNA polymerase sigma factors"/>
    <property type="match status" value="1"/>
</dbReference>
<keyword evidence="2" id="KW-0805">Transcription regulation</keyword>
<keyword evidence="3" id="KW-0731">Sigma factor</keyword>
<reference evidence="7 8" key="1">
    <citation type="journal article" date="2019" name="Nat. Med.">
        <title>A library of human gut bacterial isolates paired with longitudinal multiomics data enables mechanistic microbiome research.</title>
        <authorList>
            <person name="Poyet M."/>
            <person name="Groussin M."/>
            <person name="Gibbons S.M."/>
            <person name="Avila-Pacheco J."/>
            <person name="Jiang X."/>
            <person name="Kearney S.M."/>
            <person name="Perrotta A.R."/>
            <person name="Berdy B."/>
            <person name="Zhao S."/>
            <person name="Lieberman T.D."/>
            <person name="Swanson P.K."/>
            <person name="Smith M."/>
            <person name="Roesemann S."/>
            <person name="Alexander J.E."/>
            <person name="Rich S.A."/>
            <person name="Livny J."/>
            <person name="Vlamakis H."/>
            <person name="Clish C."/>
            <person name="Bullock K."/>
            <person name="Deik A."/>
            <person name="Scott J."/>
            <person name="Pierce K.A."/>
            <person name="Xavier R.J."/>
            <person name="Alm E.J."/>
        </authorList>
    </citation>
    <scope>NUCLEOTIDE SEQUENCE [LARGE SCALE GENOMIC DNA]</scope>
    <source>
        <strain evidence="7 8">BIOML-A160</strain>
    </source>
</reference>
<gene>
    <name evidence="7" type="ORF">F3F25_14515</name>
</gene>
<sequence length="176" mass="21145">MNKQQATFDDFFSECYLKYKEYIKNYIAIRICHPHEAEDLAQDVFVRLWEHRAFVNKDTVWSLLFTIARNIVTDKIRRYYKQEDFVAYVYNRMEDTSRNTTEDTIHFRELKKMHDQVMETLPVKRRQIYELSFNHELSCPAIAGKLSLSPRTVECQLLLARKTVRTYLKNEFSKVG</sequence>
<evidence type="ECO:0000256" key="2">
    <source>
        <dbReference type="ARBA" id="ARBA00023015"/>
    </source>
</evidence>
<dbReference type="InterPro" id="IPR013249">
    <property type="entry name" value="RNA_pol_sigma70_r4_t2"/>
</dbReference>
<name>A0A139KSD2_BACOV</name>
<dbReference type="InterPro" id="IPR014284">
    <property type="entry name" value="RNA_pol_sigma-70_dom"/>
</dbReference>
<dbReference type="STRING" id="28116.Bovatus_04993"/>
<dbReference type="SUPFAM" id="SSF88659">
    <property type="entry name" value="Sigma3 and sigma4 domains of RNA polymerase sigma factors"/>
    <property type="match status" value="1"/>
</dbReference>
<dbReference type="PANTHER" id="PTHR43133:SF46">
    <property type="entry name" value="RNA POLYMERASE SIGMA-70 FACTOR ECF SUBFAMILY"/>
    <property type="match status" value="1"/>
</dbReference>
<dbReference type="InterPro" id="IPR039425">
    <property type="entry name" value="RNA_pol_sigma-70-like"/>
</dbReference>
<dbReference type="GO" id="GO:0016987">
    <property type="term" value="F:sigma factor activity"/>
    <property type="evidence" value="ECO:0007669"/>
    <property type="project" value="UniProtKB-KW"/>
</dbReference>
<dbReference type="AlphaFoldDB" id="A0A139KSD2"/>
<organism evidence="7 8">
    <name type="scientific">Bacteroides ovatus</name>
    <dbReference type="NCBI Taxonomy" id="28116"/>
    <lineage>
        <taxon>Bacteria</taxon>
        <taxon>Pseudomonadati</taxon>
        <taxon>Bacteroidota</taxon>
        <taxon>Bacteroidia</taxon>
        <taxon>Bacteroidales</taxon>
        <taxon>Bacteroidaceae</taxon>
        <taxon>Bacteroides</taxon>
    </lineage>
</organism>
<evidence type="ECO:0000259" key="6">
    <source>
        <dbReference type="Pfam" id="PF08281"/>
    </source>
</evidence>
<evidence type="ECO:0000259" key="5">
    <source>
        <dbReference type="Pfam" id="PF04542"/>
    </source>
</evidence>
<keyword evidence="4" id="KW-0804">Transcription</keyword>
<evidence type="ECO:0000256" key="4">
    <source>
        <dbReference type="ARBA" id="ARBA00023163"/>
    </source>
</evidence>
<dbReference type="PANTHER" id="PTHR43133">
    <property type="entry name" value="RNA POLYMERASE ECF-TYPE SIGMA FACTO"/>
    <property type="match status" value="1"/>
</dbReference>
<evidence type="ECO:0000256" key="1">
    <source>
        <dbReference type="ARBA" id="ARBA00010641"/>
    </source>
</evidence>
<dbReference type="InterPro" id="IPR013324">
    <property type="entry name" value="RNA_pol_sigma_r3/r4-like"/>
</dbReference>
<dbReference type="Proteomes" id="UP000365824">
    <property type="component" value="Unassembled WGS sequence"/>
</dbReference>
<feature type="domain" description="RNA polymerase sigma-70 region 2" evidence="5">
    <location>
        <begin position="22"/>
        <end position="78"/>
    </location>
</feature>
<proteinExistence type="inferred from homology"/>
<dbReference type="Pfam" id="PF04542">
    <property type="entry name" value="Sigma70_r2"/>
    <property type="match status" value="1"/>
</dbReference>
<evidence type="ECO:0000313" key="7">
    <source>
        <dbReference type="EMBL" id="KAA3927657.1"/>
    </source>
</evidence>
<dbReference type="InterPro" id="IPR007627">
    <property type="entry name" value="RNA_pol_sigma70_r2"/>
</dbReference>
<evidence type="ECO:0000256" key="3">
    <source>
        <dbReference type="ARBA" id="ARBA00023082"/>
    </source>
</evidence>
<dbReference type="GO" id="GO:0003677">
    <property type="term" value="F:DNA binding"/>
    <property type="evidence" value="ECO:0007669"/>
    <property type="project" value="InterPro"/>
</dbReference>
<dbReference type="GO" id="GO:0006352">
    <property type="term" value="P:DNA-templated transcription initiation"/>
    <property type="evidence" value="ECO:0007669"/>
    <property type="project" value="InterPro"/>
</dbReference>
<dbReference type="Pfam" id="PF08281">
    <property type="entry name" value="Sigma70_r4_2"/>
    <property type="match status" value="1"/>
</dbReference>
<dbReference type="RefSeq" id="WP_008774962.1">
    <property type="nucleotide sequence ID" value="NZ_CAKJZM010000002.1"/>
</dbReference>
<dbReference type="EMBL" id="VWLB01000023">
    <property type="protein sequence ID" value="KAA3927657.1"/>
    <property type="molecule type" value="Genomic_DNA"/>
</dbReference>
<evidence type="ECO:0000313" key="8">
    <source>
        <dbReference type="Proteomes" id="UP000365824"/>
    </source>
</evidence>